<protein>
    <submittedName>
        <fullName evidence="3">Uncharacterized protein LOC117651957</fullName>
    </submittedName>
</protein>
<dbReference type="InParanoid" id="A0A6P9A3L0"/>
<accession>A0A6P9A3L0</accession>
<gene>
    <name evidence="3" type="primary">LOC117651957</name>
</gene>
<sequence>MKLRAWLRISVQLSLLWSTLDRFIVSKVQGVRLIPKPLALDDDCPLFPRVKEYVELSNITFGKFANGEYHASGKANFFKRSHRWSDMLINITTCPMTATSVKNAGCTVFGNWKFEKKVCDLLKARNTLWTKVYDSVSPTPTNCRPLGPYTFNKAGMDSRLLEALQPPKGKLWIVDFLIRDSHEVPVCCFKLKGVLNYE</sequence>
<dbReference type="GeneID" id="117651957"/>
<dbReference type="Proteomes" id="UP000515158">
    <property type="component" value="Unplaced"/>
</dbReference>
<name>A0A6P9A3L0_THRPL</name>
<evidence type="ECO:0000313" key="3">
    <source>
        <dbReference type="RefSeq" id="XP_034252478.1"/>
    </source>
</evidence>
<dbReference type="AlphaFoldDB" id="A0A6P9A3L0"/>
<feature type="signal peptide" evidence="1">
    <location>
        <begin position="1"/>
        <end position="30"/>
    </location>
</feature>
<keyword evidence="1" id="KW-0732">Signal</keyword>
<evidence type="ECO:0000256" key="1">
    <source>
        <dbReference type="SAM" id="SignalP"/>
    </source>
</evidence>
<dbReference type="KEGG" id="tpal:117651957"/>
<evidence type="ECO:0000313" key="2">
    <source>
        <dbReference type="Proteomes" id="UP000515158"/>
    </source>
</evidence>
<keyword evidence="2" id="KW-1185">Reference proteome</keyword>
<proteinExistence type="predicted"/>
<feature type="chain" id="PRO_5027850165" evidence="1">
    <location>
        <begin position="31"/>
        <end position="198"/>
    </location>
</feature>
<organism evidence="3">
    <name type="scientific">Thrips palmi</name>
    <name type="common">Melon thrips</name>
    <dbReference type="NCBI Taxonomy" id="161013"/>
    <lineage>
        <taxon>Eukaryota</taxon>
        <taxon>Metazoa</taxon>
        <taxon>Ecdysozoa</taxon>
        <taxon>Arthropoda</taxon>
        <taxon>Hexapoda</taxon>
        <taxon>Insecta</taxon>
        <taxon>Pterygota</taxon>
        <taxon>Neoptera</taxon>
        <taxon>Paraneoptera</taxon>
        <taxon>Thysanoptera</taxon>
        <taxon>Terebrantia</taxon>
        <taxon>Thripoidea</taxon>
        <taxon>Thripidae</taxon>
        <taxon>Thrips</taxon>
    </lineage>
</organism>
<reference evidence="3" key="1">
    <citation type="submission" date="2025-08" db="UniProtKB">
        <authorList>
            <consortium name="RefSeq"/>
        </authorList>
    </citation>
    <scope>IDENTIFICATION</scope>
    <source>
        <tissue evidence="3">Total insect</tissue>
    </source>
</reference>
<dbReference type="RefSeq" id="XP_034252478.1">
    <property type="nucleotide sequence ID" value="XM_034396587.1"/>
</dbReference>